<sequence>MERSAIALALASIDFCIRATDVASASSEALRSSPMVPAQDATDDVGEGGVMAAAAGGGLGFAAAGDLCEFKLAETVNLSNAELIEDVASRTGADALARLCGKVSGSFWHYRREHLDKEGECEFLEKQVAEEVKTTAS</sequence>
<organism evidence="1 2">
    <name type="scientific">Miscanthus lutarioriparius</name>
    <dbReference type="NCBI Taxonomy" id="422564"/>
    <lineage>
        <taxon>Eukaryota</taxon>
        <taxon>Viridiplantae</taxon>
        <taxon>Streptophyta</taxon>
        <taxon>Embryophyta</taxon>
        <taxon>Tracheophyta</taxon>
        <taxon>Spermatophyta</taxon>
        <taxon>Magnoliopsida</taxon>
        <taxon>Liliopsida</taxon>
        <taxon>Poales</taxon>
        <taxon>Poaceae</taxon>
        <taxon>PACMAD clade</taxon>
        <taxon>Panicoideae</taxon>
        <taxon>Andropogonodae</taxon>
        <taxon>Andropogoneae</taxon>
        <taxon>Saccharinae</taxon>
        <taxon>Miscanthus</taxon>
    </lineage>
</organism>
<gene>
    <name evidence="1" type="ORF">NCGR_LOCUS9108</name>
</gene>
<keyword evidence="2" id="KW-1185">Reference proteome</keyword>
<name>A0A811MWF7_9POAL</name>
<evidence type="ECO:0000313" key="2">
    <source>
        <dbReference type="Proteomes" id="UP000604825"/>
    </source>
</evidence>
<reference evidence="1" key="1">
    <citation type="submission" date="2020-10" db="EMBL/GenBank/DDBJ databases">
        <authorList>
            <person name="Han B."/>
            <person name="Lu T."/>
            <person name="Zhao Q."/>
            <person name="Huang X."/>
            <person name="Zhao Y."/>
        </authorList>
    </citation>
    <scope>NUCLEOTIDE SEQUENCE</scope>
</reference>
<accession>A0A811MWF7</accession>
<dbReference type="EMBL" id="CAJGYO010000002">
    <property type="protein sequence ID" value="CAD6213590.1"/>
    <property type="molecule type" value="Genomic_DNA"/>
</dbReference>
<evidence type="ECO:0000313" key="1">
    <source>
        <dbReference type="EMBL" id="CAD6213590.1"/>
    </source>
</evidence>
<proteinExistence type="predicted"/>
<dbReference type="AlphaFoldDB" id="A0A811MWF7"/>
<dbReference type="Proteomes" id="UP000604825">
    <property type="component" value="Unassembled WGS sequence"/>
</dbReference>
<comment type="caution">
    <text evidence="1">The sequence shown here is derived from an EMBL/GenBank/DDBJ whole genome shotgun (WGS) entry which is preliminary data.</text>
</comment>
<protein>
    <submittedName>
        <fullName evidence="1">Uncharacterized protein</fullName>
    </submittedName>
</protein>